<evidence type="ECO:0000313" key="4">
    <source>
        <dbReference type="Proteomes" id="UP001186159"/>
    </source>
</evidence>
<keyword evidence="1" id="KW-0175">Coiled coil</keyword>
<evidence type="ECO:0000256" key="1">
    <source>
        <dbReference type="SAM" id="Coils"/>
    </source>
</evidence>
<dbReference type="Pfam" id="PF18818">
    <property type="entry name" value="MPTase-PolyVal"/>
    <property type="match status" value="1"/>
</dbReference>
<comment type="caution">
    <text evidence="3">The sequence shown here is derived from an EMBL/GenBank/DDBJ whole genome shotgun (WGS) entry which is preliminary data.</text>
</comment>
<proteinExistence type="predicted"/>
<sequence>MTPLQLKDSLLGFLPNLTERRTIVQQRSVRTLENMLNYASWFESNHDKVQAAFDRREHIVRLIYTDDYLKNGQELKIDHTDFNVTQRNYNLKTKEPLSSPKDDYWINNNSVTKTEYEFGKYLVAHFETLKNVVNYAKQENIAIQQTLADKEARLQEVNNRRIAEEAVKKMKLQQQAFDEKSKRYKEFGNENSPILEAKWQSTLDFSAFEDEGYEITGDLTRAIYILPEGALWSGYYSEAPEVRAIEHREIEGFVRDEILDRDSNGFWEETLKEVVMVIPEKETLLLLNRANYDDGQKERISDYQELGWNITYEDPKLTVSDGHEIIQDELDEERVMDNNLKIVNSISSSALENKVEKIDFNFASITEEIFNERTEQLVMKWEDFKTPTGETDANEAFGALVQDVWDAKYRYATLDEKDKLEKWLDGYYDHFYDGGRKEYEQALKTGSSEGYIINYNEKAIDQFVSLYDQHLLELEKLPPSVNAPRIVEKVGSLGESVSKDTYETTYKNNSKNTEAAEKSSASMDLVQEAIQKIKKYSQDPKEMKEYLDFMSKFPQFSPRNTALLHEQWQGANIVATYDQWRGKATDPAKNMPQVLEVKPTDIEQIKGSVTDLKTDVTKKKDMGQLSVRLGEKSQIKLLRPVTQEYILKERDGKIQPHFKKYWSKEEKEKVKSGDIPVKKKTSYVPQAYFEISQTNIKSESLPKMMPNRHINFDLNPKLAIAMQKGLEIYAQDEAKVPIEMTESGDNRLGNAKGAYYPSSEKIRLNHLNTPSENVPVLIHELTHATLHKEGNTNKMSSEYANQELEAELTAYVVSKRYGLDTEKESLSYIAKWTNNAKSLSDKELSASLSHVQKTADKMTAYIDTQLDPALKLSQQQAQIKAHAIERTQATPSFKPLGLTR</sequence>
<reference evidence="3 4" key="1">
    <citation type="submission" date="2023-10" db="EMBL/GenBank/DDBJ databases">
        <title>Production of high quality cheese from raw caw milk (raw cheese).</title>
        <authorList>
            <person name="Samouris G."/>
        </authorList>
    </citation>
    <scope>NUCLEOTIDE SEQUENCE [LARGE SCALE GENOMIC DNA]</scope>
    <source>
        <strain evidence="3 4">MRS-5</strain>
    </source>
</reference>
<dbReference type="AlphaFoldDB" id="A0ABD5GQG9"/>
<dbReference type="Proteomes" id="UP001186159">
    <property type="component" value="Unassembled WGS sequence"/>
</dbReference>
<dbReference type="EMBL" id="JAWHVN010000024">
    <property type="protein sequence ID" value="MDV2618279.1"/>
    <property type="molecule type" value="Genomic_DNA"/>
</dbReference>
<name>A0ABD5GQG9_9LACT</name>
<feature type="domain" description="Polyvalent protein metallopeptidase" evidence="2">
    <location>
        <begin position="749"/>
        <end position="837"/>
    </location>
</feature>
<organism evidence="3 4">
    <name type="scientific">Lactococcus lactis</name>
    <dbReference type="NCBI Taxonomy" id="1358"/>
    <lineage>
        <taxon>Bacteria</taxon>
        <taxon>Bacillati</taxon>
        <taxon>Bacillota</taxon>
        <taxon>Bacilli</taxon>
        <taxon>Lactobacillales</taxon>
        <taxon>Streptococcaceae</taxon>
        <taxon>Lactococcus</taxon>
    </lineage>
</organism>
<feature type="coiled-coil region" evidence="1">
    <location>
        <begin position="140"/>
        <end position="167"/>
    </location>
</feature>
<accession>A0ABD5GQG9</accession>
<evidence type="ECO:0000259" key="2">
    <source>
        <dbReference type="Pfam" id="PF18818"/>
    </source>
</evidence>
<gene>
    <name evidence="3" type="ORF">RZO27_03920</name>
</gene>
<evidence type="ECO:0000313" key="3">
    <source>
        <dbReference type="EMBL" id="MDV2618279.1"/>
    </source>
</evidence>
<protein>
    <submittedName>
        <fullName evidence="3">Zincin-like metallopeptidase domain-containing protein</fullName>
    </submittedName>
</protein>
<dbReference type="InterPro" id="IPR041459">
    <property type="entry name" value="MPTase-PolyVal"/>
</dbReference>